<organism evidence="1 2">
    <name type="scientific">Papaver atlanticum</name>
    <dbReference type="NCBI Taxonomy" id="357466"/>
    <lineage>
        <taxon>Eukaryota</taxon>
        <taxon>Viridiplantae</taxon>
        <taxon>Streptophyta</taxon>
        <taxon>Embryophyta</taxon>
        <taxon>Tracheophyta</taxon>
        <taxon>Spermatophyta</taxon>
        <taxon>Magnoliopsida</taxon>
        <taxon>Ranunculales</taxon>
        <taxon>Papaveraceae</taxon>
        <taxon>Papaveroideae</taxon>
        <taxon>Papaver</taxon>
    </lineage>
</organism>
<evidence type="ECO:0000313" key="1">
    <source>
        <dbReference type="EMBL" id="KAI3908068.1"/>
    </source>
</evidence>
<sequence>MYRSHKGHVEVMAYMVREKGIPQKPLLAARRLMGWMYRSGVQSPMRSRDAAPIQTPPVVAPWCRDILSLATECQVILHGDF</sequence>
<proteinExistence type="predicted"/>
<keyword evidence="2" id="KW-1185">Reference proteome</keyword>
<feature type="non-terminal residue" evidence="1">
    <location>
        <position position="81"/>
    </location>
</feature>
<accession>A0AAD4SJ71</accession>
<evidence type="ECO:0000313" key="2">
    <source>
        <dbReference type="Proteomes" id="UP001202328"/>
    </source>
</evidence>
<comment type="caution">
    <text evidence="1">The sequence shown here is derived from an EMBL/GenBank/DDBJ whole genome shotgun (WGS) entry which is preliminary data.</text>
</comment>
<dbReference type="AlphaFoldDB" id="A0AAD4SJ71"/>
<protein>
    <submittedName>
        <fullName evidence="1">Uncharacterized protein</fullName>
    </submittedName>
</protein>
<gene>
    <name evidence="1" type="ORF">MKW98_003713</name>
</gene>
<dbReference type="EMBL" id="JAJJMB010010543">
    <property type="protein sequence ID" value="KAI3908068.1"/>
    <property type="molecule type" value="Genomic_DNA"/>
</dbReference>
<name>A0AAD4SJ71_9MAGN</name>
<reference evidence="1" key="1">
    <citation type="submission" date="2022-04" db="EMBL/GenBank/DDBJ databases">
        <title>A functionally conserved STORR gene fusion in Papaver species that diverged 16.8 million years ago.</title>
        <authorList>
            <person name="Catania T."/>
        </authorList>
    </citation>
    <scope>NUCLEOTIDE SEQUENCE</scope>
    <source>
        <strain evidence="1">S-188037</strain>
    </source>
</reference>
<dbReference type="Proteomes" id="UP001202328">
    <property type="component" value="Unassembled WGS sequence"/>
</dbReference>